<evidence type="ECO:0000313" key="3">
    <source>
        <dbReference type="Proteomes" id="UP001604277"/>
    </source>
</evidence>
<comment type="caution">
    <text evidence="2">The sequence shown here is derived from an EMBL/GenBank/DDBJ whole genome shotgun (WGS) entry which is preliminary data.</text>
</comment>
<evidence type="ECO:0000256" key="1">
    <source>
        <dbReference type="SAM" id="MobiDB-lite"/>
    </source>
</evidence>
<reference evidence="3" key="1">
    <citation type="submission" date="2024-07" db="EMBL/GenBank/DDBJ databases">
        <title>Two chromosome-level genome assemblies of Korean endemic species Abeliophyllum distichum and Forsythia ovata (Oleaceae).</title>
        <authorList>
            <person name="Jang H."/>
        </authorList>
    </citation>
    <scope>NUCLEOTIDE SEQUENCE [LARGE SCALE GENOMIC DNA]</scope>
</reference>
<feature type="compositionally biased region" description="Low complexity" evidence="1">
    <location>
        <begin position="153"/>
        <end position="177"/>
    </location>
</feature>
<feature type="region of interest" description="Disordered" evidence="1">
    <location>
        <begin position="153"/>
        <end position="240"/>
    </location>
</feature>
<gene>
    <name evidence="2" type="ORF">Fot_34176</name>
</gene>
<feature type="region of interest" description="Disordered" evidence="1">
    <location>
        <begin position="250"/>
        <end position="269"/>
    </location>
</feature>
<keyword evidence="3" id="KW-1185">Reference proteome</keyword>
<feature type="compositionally biased region" description="Low complexity" evidence="1">
    <location>
        <begin position="211"/>
        <end position="232"/>
    </location>
</feature>
<dbReference type="AlphaFoldDB" id="A0ABD1SHW5"/>
<evidence type="ECO:0000313" key="2">
    <source>
        <dbReference type="EMBL" id="KAL2500328.1"/>
    </source>
</evidence>
<feature type="compositionally biased region" description="Low complexity" evidence="1">
    <location>
        <begin position="114"/>
        <end position="139"/>
    </location>
</feature>
<organism evidence="2 3">
    <name type="scientific">Forsythia ovata</name>
    <dbReference type="NCBI Taxonomy" id="205694"/>
    <lineage>
        <taxon>Eukaryota</taxon>
        <taxon>Viridiplantae</taxon>
        <taxon>Streptophyta</taxon>
        <taxon>Embryophyta</taxon>
        <taxon>Tracheophyta</taxon>
        <taxon>Spermatophyta</taxon>
        <taxon>Magnoliopsida</taxon>
        <taxon>eudicotyledons</taxon>
        <taxon>Gunneridae</taxon>
        <taxon>Pentapetalae</taxon>
        <taxon>asterids</taxon>
        <taxon>lamiids</taxon>
        <taxon>Lamiales</taxon>
        <taxon>Oleaceae</taxon>
        <taxon>Forsythieae</taxon>
        <taxon>Forsythia</taxon>
    </lineage>
</organism>
<feature type="compositionally biased region" description="Polar residues" evidence="1">
    <location>
        <begin position="75"/>
        <end position="112"/>
    </location>
</feature>
<dbReference type="PANTHER" id="PTHR31949">
    <property type="entry name" value="GASTRIC MUCIN-LIKE PROTEIN"/>
    <property type="match status" value="1"/>
</dbReference>
<sequence length="391" mass="41945">MIGSGRKFPLSSSSQQHRRKPSFIGISYSKDSTEENLDLFSNCRRSFSVASSEESDALIFDRLLTPPGTPMVPSSDGNESQPGLGSARNSSFVRSVSTTKSSRLSVSQSESNHPTRSTRSSSATCPSVSSSQYSTYSSKSTSILNTSSASIISDIRPSTPSCSSSTTRLSTPSARPSVPSSPGTSSIDKLRSLRPSTPTSRPQISSNLNFPVPRSTSRPSTPTRRNPAPSSPQVSGLSVSDWRTLANGRNVTSVSRPISPGSQVRSPSQPIVLPDFPHETPSNLRTTLLDKPLSAGRCRPSVKHTVIESLEPINNNAPTLLRRQSSPVVSMARVADRNGRARTLAYGKQSDAIDSQREFSTQKPVKTSTESTGFGRNISKKSLDMAVRHMG</sequence>
<proteinExistence type="predicted"/>
<dbReference type="PANTHER" id="PTHR31949:SF2">
    <property type="entry name" value="OS05G0480600 PROTEIN"/>
    <property type="match status" value="1"/>
</dbReference>
<feature type="region of interest" description="Disordered" evidence="1">
    <location>
        <begin position="63"/>
        <end position="139"/>
    </location>
</feature>
<feature type="region of interest" description="Disordered" evidence="1">
    <location>
        <begin position="357"/>
        <end position="376"/>
    </location>
</feature>
<dbReference type="Proteomes" id="UP001604277">
    <property type="component" value="Unassembled WGS sequence"/>
</dbReference>
<feature type="compositionally biased region" description="Polar residues" evidence="1">
    <location>
        <begin position="358"/>
        <end position="374"/>
    </location>
</feature>
<dbReference type="EMBL" id="JBFOLJ010000010">
    <property type="protein sequence ID" value="KAL2500328.1"/>
    <property type="molecule type" value="Genomic_DNA"/>
</dbReference>
<feature type="compositionally biased region" description="Polar residues" evidence="1">
    <location>
        <begin position="194"/>
        <end position="209"/>
    </location>
</feature>
<name>A0ABD1SHW5_9LAMI</name>
<protein>
    <submittedName>
        <fullName evidence="2">Uncharacterized protein</fullName>
    </submittedName>
</protein>
<accession>A0ABD1SHW5</accession>
<feature type="compositionally biased region" description="Polar residues" evidence="1">
    <location>
        <begin position="178"/>
        <end position="187"/>
    </location>
</feature>
<feature type="region of interest" description="Disordered" evidence="1">
    <location>
        <begin position="1"/>
        <end position="28"/>
    </location>
</feature>